<comment type="caution">
    <text evidence="13">The sequence shown here is derived from an EMBL/GenBank/DDBJ whole genome shotgun (WGS) entry which is preliminary data.</text>
</comment>
<dbReference type="PROSITE" id="PS51382">
    <property type="entry name" value="SPX"/>
    <property type="match status" value="1"/>
</dbReference>
<dbReference type="InterPro" id="IPR001841">
    <property type="entry name" value="Znf_RING"/>
</dbReference>
<feature type="region of interest" description="Disordered" evidence="10">
    <location>
        <begin position="212"/>
        <end position="257"/>
    </location>
</feature>
<organism evidence="13 14">
    <name type="scientific">Coccomyxa viridis</name>
    <dbReference type="NCBI Taxonomy" id="1274662"/>
    <lineage>
        <taxon>Eukaryota</taxon>
        <taxon>Viridiplantae</taxon>
        <taxon>Chlorophyta</taxon>
        <taxon>core chlorophytes</taxon>
        <taxon>Trebouxiophyceae</taxon>
        <taxon>Trebouxiophyceae incertae sedis</taxon>
        <taxon>Coccomyxaceae</taxon>
        <taxon>Coccomyxa</taxon>
    </lineage>
</organism>
<evidence type="ECO:0000313" key="14">
    <source>
        <dbReference type="Proteomes" id="UP001497392"/>
    </source>
</evidence>
<proteinExistence type="predicted"/>
<dbReference type="InterPro" id="IPR027370">
    <property type="entry name" value="Znf-RING_euk"/>
</dbReference>
<dbReference type="PANTHER" id="PTHR46764">
    <property type="entry name" value="E3 UBIQUITIN-PROTEIN LIGASE BAH1"/>
    <property type="match status" value="1"/>
</dbReference>
<comment type="catalytic activity">
    <reaction evidence="1">
        <text>S-ubiquitinyl-[E2 ubiquitin-conjugating enzyme]-L-cysteine + [acceptor protein]-L-lysine = [E2 ubiquitin-conjugating enzyme]-L-cysteine + N(6)-ubiquitinyl-[acceptor protein]-L-lysine.</text>
        <dbReference type="EC" id="2.3.2.27"/>
    </reaction>
</comment>
<dbReference type="InterPro" id="IPR017907">
    <property type="entry name" value="Znf_RING_CS"/>
</dbReference>
<evidence type="ECO:0000256" key="10">
    <source>
        <dbReference type="SAM" id="MobiDB-lite"/>
    </source>
</evidence>
<dbReference type="InterPro" id="IPR013083">
    <property type="entry name" value="Znf_RING/FYVE/PHD"/>
</dbReference>
<evidence type="ECO:0000259" key="12">
    <source>
        <dbReference type="PROSITE" id="PS51382"/>
    </source>
</evidence>
<dbReference type="SUPFAM" id="SSF57850">
    <property type="entry name" value="RING/U-box"/>
    <property type="match status" value="1"/>
</dbReference>
<dbReference type="PROSITE" id="PS00518">
    <property type="entry name" value="ZF_RING_1"/>
    <property type="match status" value="1"/>
</dbReference>
<dbReference type="Proteomes" id="UP001497392">
    <property type="component" value="Unassembled WGS sequence"/>
</dbReference>
<dbReference type="Gene3D" id="3.30.40.10">
    <property type="entry name" value="Zinc/RING finger domain, C3HC4 (zinc finger)"/>
    <property type="match status" value="1"/>
</dbReference>
<evidence type="ECO:0000256" key="1">
    <source>
        <dbReference type="ARBA" id="ARBA00000900"/>
    </source>
</evidence>
<evidence type="ECO:0000256" key="4">
    <source>
        <dbReference type="ARBA" id="ARBA00022679"/>
    </source>
</evidence>
<evidence type="ECO:0000256" key="6">
    <source>
        <dbReference type="ARBA" id="ARBA00022771"/>
    </source>
</evidence>
<keyword evidence="7" id="KW-0833">Ubl conjugation pathway</keyword>
<dbReference type="SMART" id="SM00184">
    <property type="entry name" value="RING"/>
    <property type="match status" value="1"/>
</dbReference>
<reference evidence="13 14" key="1">
    <citation type="submission" date="2024-06" db="EMBL/GenBank/DDBJ databases">
        <authorList>
            <person name="Kraege A."/>
            <person name="Thomma B."/>
        </authorList>
    </citation>
    <scope>NUCLEOTIDE SEQUENCE [LARGE SCALE GENOMIC DNA]</scope>
</reference>
<dbReference type="PROSITE" id="PS50089">
    <property type="entry name" value="ZF_RING_2"/>
    <property type="match status" value="1"/>
</dbReference>
<dbReference type="InterPro" id="IPR033326">
    <property type="entry name" value="BAH1"/>
</dbReference>
<evidence type="ECO:0000256" key="5">
    <source>
        <dbReference type="ARBA" id="ARBA00022723"/>
    </source>
</evidence>
<evidence type="ECO:0000256" key="7">
    <source>
        <dbReference type="ARBA" id="ARBA00022786"/>
    </source>
</evidence>
<dbReference type="PANTHER" id="PTHR46764:SF2">
    <property type="entry name" value="E3 UBIQUITIN-PROTEIN LIGASE BAH1-LIKE-RELATED"/>
    <property type="match status" value="1"/>
</dbReference>
<dbReference type="EC" id="2.3.2.27" evidence="3"/>
<feature type="domain" description="RING-type" evidence="11">
    <location>
        <begin position="295"/>
        <end position="349"/>
    </location>
</feature>
<dbReference type="InterPro" id="IPR004331">
    <property type="entry name" value="SPX_dom"/>
</dbReference>
<evidence type="ECO:0000256" key="3">
    <source>
        <dbReference type="ARBA" id="ARBA00012483"/>
    </source>
</evidence>
<evidence type="ECO:0000313" key="13">
    <source>
        <dbReference type="EMBL" id="CAL5224097.1"/>
    </source>
</evidence>
<keyword evidence="6 9" id="KW-0863">Zinc-finger</keyword>
<protein>
    <recommendedName>
        <fullName evidence="3">RING-type E3 ubiquitin transferase</fullName>
        <ecNumber evidence="3">2.3.2.27</ecNumber>
    </recommendedName>
</protein>
<dbReference type="EMBL" id="CAXHTA020000010">
    <property type="protein sequence ID" value="CAL5224097.1"/>
    <property type="molecule type" value="Genomic_DNA"/>
</dbReference>
<keyword evidence="14" id="KW-1185">Reference proteome</keyword>
<keyword evidence="8" id="KW-0862">Zinc</keyword>
<keyword evidence="4" id="KW-0808">Transferase</keyword>
<accession>A0ABP1G2K4</accession>
<keyword evidence="5" id="KW-0479">Metal-binding</keyword>
<gene>
    <name evidence="13" type="primary">g6726</name>
    <name evidence="13" type="ORF">VP750_LOCUS5756</name>
</gene>
<evidence type="ECO:0000256" key="2">
    <source>
        <dbReference type="ARBA" id="ARBA00004906"/>
    </source>
</evidence>
<evidence type="ECO:0000256" key="9">
    <source>
        <dbReference type="PROSITE-ProRule" id="PRU00175"/>
    </source>
</evidence>
<feature type="domain" description="SPX" evidence="12">
    <location>
        <begin position="1"/>
        <end position="134"/>
    </location>
</feature>
<name>A0ABP1G2K4_9CHLO</name>
<sequence>MQHRAQQHVPDACKEGEGTLCTFKEDEAFMNRLDAEVHRVNREFARATRRVIKEASHGGKGGEGSFLSACTQCCPGLCGTKLQPQAGTKDHDEALMERAEWCRRYAQINAVALRKIVKKHDKVCRCKAGTAYLQSVWSGQKRMIGTFLHSPMLDELKSLENILMEKVTGGAATPPARTVSVRLSDKIGELELVDLPMLPSLERNSSVSQCYERVSGSDAADGRERADPNADPSGNRGRAGELGLAEPRPPEGASEEVKKAFSANTAGINDILELRHISIASSHMADDDVDPEYVCPICLEAMYQPLGLECGHKFCADCAFSAVGKGNALGTVRAILDHVDPDAACPECRTKGVYVFAMELKETEKLIRQRYPKAWEERAADAKAKEARLRELLAVQRQKAHATFRTPF</sequence>
<evidence type="ECO:0000259" key="11">
    <source>
        <dbReference type="PROSITE" id="PS50089"/>
    </source>
</evidence>
<dbReference type="Pfam" id="PF13445">
    <property type="entry name" value="zf-RING_UBOX"/>
    <property type="match status" value="1"/>
</dbReference>
<comment type="pathway">
    <text evidence="2">Protein modification; protein ubiquitination.</text>
</comment>
<evidence type="ECO:0000256" key="8">
    <source>
        <dbReference type="ARBA" id="ARBA00022833"/>
    </source>
</evidence>